<sequence>MLVRLLGLSYLIFFSVSATILSDTGCPCVQPCSFWAAQQSKWCMTDSSCGTNQSGFAAVDSCMLAGFPTLLATSGPLYTGQNLTVNWTSYNILNETVRIKVGPTTLASVNVTLGTYTGRITTASVNTSIGVSTISSPAVNASSASFTVLQSVLSTPLVYVNGSFICDGRNVTITWNGTGDAGQGFATVTIQRNGGGGGSTTVGTPTSTVYQGNTLVFYTLPATFVPSGFSTYSARLSAIGQSGLTYTGISASFSLVAGPSPSSTPSTTPTITRTPTQTPSIGSSLSNTPTPTSTDTPSQTPSPTSSLTMGATPSETPTVTPSSSMTSTPTASPLNYIAIAAAQTAASVTTLGIAIGASVAGLLVICAGSCILYRAYTRAELRKRRLQKASVSARMGDANRLYGQRTHVNPLAVYNRR</sequence>
<feature type="region of interest" description="Disordered" evidence="1">
    <location>
        <begin position="257"/>
        <end position="327"/>
    </location>
</feature>
<name>A0A6C0BBW0_9ZZZZ</name>
<evidence type="ECO:0000313" key="3">
    <source>
        <dbReference type="EMBL" id="QHS89482.1"/>
    </source>
</evidence>
<protein>
    <submittedName>
        <fullName evidence="3">Uncharacterized protein</fullName>
    </submittedName>
</protein>
<dbReference type="EMBL" id="MN739110">
    <property type="protein sequence ID" value="QHS89482.1"/>
    <property type="molecule type" value="Genomic_DNA"/>
</dbReference>
<reference evidence="3" key="1">
    <citation type="journal article" date="2020" name="Nature">
        <title>Giant virus diversity and host interactions through global metagenomics.</title>
        <authorList>
            <person name="Schulz F."/>
            <person name="Roux S."/>
            <person name="Paez-Espino D."/>
            <person name="Jungbluth S."/>
            <person name="Walsh D.A."/>
            <person name="Denef V.J."/>
            <person name="McMahon K.D."/>
            <person name="Konstantinidis K.T."/>
            <person name="Eloe-Fadrosh E.A."/>
            <person name="Kyrpides N.C."/>
            <person name="Woyke T."/>
        </authorList>
    </citation>
    <scope>NUCLEOTIDE SEQUENCE</scope>
    <source>
        <strain evidence="3">GVMAG-M-3300010158-60</strain>
    </source>
</reference>
<evidence type="ECO:0000256" key="1">
    <source>
        <dbReference type="SAM" id="MobiDB-lite"/>
    </source>
</evidence>
<accession>A0A6C0BBW0</accession>
<keyword evidence="2" id="KW-1133">Transmembrane helix</keyword>
<feature type="transmembrane region" description="Helical" evidence="2">
    <location>
        <begin position="351"/>
        <end position="376"/>
    </location>
</feature>
<dbReference type="AlphaFoldDB" id="A0A6C0BBW0"/>
<keyword evidence="2" id="KW-0472">Membrane</keyword>
<organism evidence="3">
    <name type="scientific">viral metagenome</name>
    <dbReference type="NCBI Taxonomy" id="1070528"/>
    <lineage>
        <taxon>unclassified sequences</taxon>
        <taxon>metagenomes</taxon>
        <taxon>organismal metagenomes</taxon>
    </lineage>
</organism>
<proteinExistence type="predicted"/>
<evidence type="ECO:0000256" key="2">
    <source>
        <dbReference type="SAM" id="Phobius"/>
    </source>
</evidence>
<feature type="compositionally biased region" description="Low complexity" evidence="1">
    <location>
        <begin position="259"/>
        <end position="327"/>
    </location>
</feature>
<keyword evidence="2" id="KW-0812">Transmembrane</keyword>